<sequence>MSRELWLYKGTGTLPRSARPFGLDLACHVWWRGRVVCILLGLLLYWTVRRSYQTQRPQDQVHLTVNRSPTSSKTLDVACVVTSVSIPWKNSFTIPAFFLTSAILPCCRRY</sequence>
<organism evidence="1 2">
    <name type="scientific">Aspergillus aculeatinus CBS 121060</name>
    <dbReference type="NCBI Taxonomy" id="1448322"/>
    <lineage>
        <taxon>Eukaryota</taxon>
        <taxon>Fungi</taxon>
        <taxon>Dikarya</taxon>
        <taxon>Ascomycota</taxon>
        <taxon>Pezizomycotina</taxon>
        <taxon>Eurotiomycetes</taxon>
        <taxon>Eurotiomycetidae</taxon>
        <taxon>Eurotiales</taxon>
        <taxon>Aspergillaceae</taxon>
        <taxon>Aspergillus</taxon>
        <taxon>Aspergillus subgen. Circumdati</taxon>
    </lineage>
</organism>
<name>A0ACD1HD79_9EURO</name>
<reference evidence="1" key="1">
    <citation type="submission" date="2018-02" db="EMBL/GenBank/DDBJ databases">
        <title>The genomes of Aspergillus section Nigri reveals drivers in fungal speciation.</title>
        <authorList>
            <consortium name="DOE Joint Genome Institute"/>
            <person name="Vesth T.C."/>
            <person name="Nybo J."/>
            <person name="Theobald S."/>
            <person name="Brandl J."/>
            <person name="Frisvad J.C."/>
            <person name="Nielsen K.F."/>
            <person name="Lyhne E.K."/>
            <person name="Kogle M.E."/>
            <person name="Kuo A."/>
            <person name="Riley R."/>
            <person name="Clum A."/>
            <person name="Nolan M."/>
            <person name="Lipzen A."/>
            <person name="Salamov A."/>
            <person name="Henrissat B."/>
            <person name="Wiebenga A."/>
            <person name="De vries R.P."/>
            <person name="Grigoriev I.V."/>
            <person name="Mortensen U.H."/>
            <person name="Andersen M.R."/>
            <person name="Baker S.E."/>
        </authorList>
    </citation>
    <scope>NUCLEOTIDE SEQUENCE</scope>
    <source>
        <strain evidence="1">CBS 121060</strain>
    </source>
</reference>
<keyword evidence="2" id="KW-1185">Reference proteome</keyword>
<evidence type="ECO:0000313" key="2">
    <source>
        <dbReference type="Proteomes" id="UP000249661"/>
    </source>
</evidence>
<proteinExistence type="predicted"/>
<gene>
    <name evidence="1" type="ORF">BO66DRAFT_48647</name>
</gene>
<protein>
    <submittedName>
        <fullName evidence="1">Uncharacterized protein</fullName>
    </submittedName>
</protein>
<dbReference type="Proteomes" id="UP000249661">
    <property type="component" value="Unassembled WGS sequence"/>
</dbReference>
<dbReference type="EMBL" id="KZ824947">
    <property type="protein sequence ID" value="RAH71782.1"/>
    <property type="molecule type" value="Genomic_DNA"/>
</dbReference>
<evidence type="ECO:0000313" key="1">
    <source>
        <dbReference type="EMBL" id="RAH71782.1"/>
    </source>
</evidence>
<accession>A0ACD1HD79</accession>